<feature type="transmembrane region" description="Helical" evidence="1">
    <location>
        <begin position="122"/>
        <end position="141"/>
    </location>
</feature>
<keyword evidence="1 2" id="KW-0812">Transmembrane</keyword>
<organism evidence="2 3">
    <name type="scientific">Tetrahymena thermophila (strain SB210)</name>
    <dbReference type="NCBI Taxonomy" id="312017"/>
    <lineage>
        <taxon>Eukaryota</taxon>
        <taxon>Sar</taxon>
        <taxon>Alveolata</taxon>
        <taxon>Ciliophora</taxon>
        <taxon>Intramacronucleata</taxon>
        <taxon>Oligohymenophorea</taxon>
        <taxon>Hymenostomatida</taxon>
        <taxon>Tetrahymenina</taxon>
        <taxon>Tetrahymenidae</taxon>
        <taxon>Tetrahymena</taxon>
    </lineage>
</organism>
<feature type="transmembrane region" description="Helical" evidence="1">
    <location>
        <begin position="24"/>
        <end position="47"/>
    </location>
</feature>
<keyword evidence="1" id="KW-0472">Membrane</keyword>
<dbReference type="RefSeq" id="XP_012654943.1">
    <property type="nucleotide sequence ID" value="XM_012799489.1"/>
</dbReference>
<evidence type="ECO:0000256" key="1">
    <source>
        <dbReference type="SAM" id="Phobius"/>
    </source>
</evidence>
<dbReference type="EMBL" id="GG662527">
    <property type="protein sequence ID" value="EWS72507.1"/>
    <property type="molecule type" value="Genomic_DNA"/>
</dbReference>
<dbReference type="Proteomes" id="UP000009168">
    <property type="component" value="Unassembled WGS sequence"/>
</dbReference>
<gene>
    <name evidence="2" type="ORF">TTHERM_000578441</name>
</gene>
<keyword evidence="1" id="KW-1133">Transmembrane helix</keyword>
<dbReference type="KEGG" id="tet:TTHERM_000578441"/>
<sequence>MDNASINVKISNIMMKQFKNASNVIQIVQVVLGVQITSALFVNLIPFNQGKIHAYKIVLQGIMSYKTQNRVHNASKIVINALPPKIAQSAVKDTFLIFRPNFALKDAQMVSMLIQQAKHAKVAYRIVINVLILILVIYVKILTSYQITQVVLTNVQMVIFPTYKNKCAQIVLKTA</sequence>
<evidence type="ECO:0000313" key="2">
    <source>
        <dbReference type="EMBL" id="EWS72507.1"/>
    </source>
</evidence>
<name>W7X511_TETTS</name>
<protein>
    <submittedName>
        <fullName evidence="2">Transmembrane protein, putative</fullName>
    </submittedName>
</protein>
<dbReference type="GeneID" id="24439669"/>
<reference evidence="3" key="1">
    <citation type="journal article" date="2006" name="PLoS Biol.">
        <title>Macronuclear genome sequence of the ciliate Tetrahymena thermophila, a model eukaryote.</title>
        <authorList>
            <person name="Eisen J.A."/>
            <person name="Coyne R.S."/>
            <person name="Wu M."/>
            <person name="Wu D."/>
            <person name="Thiagarajan M."/>
            <person name="Wortman J.R."/>
            <person name="Badger J.H."/>
            <person name="Ren Q."/>
            <person name="Amedeo P."/>
            <person name="Jones K.M."/>
            <person name="Tallon L.J."/>
            <person name="Delcher A.L."/>
            <person name="Salzberg S.L."/>
            <person name="Silva J.C."/>
            <person name="Haas B.J."/>
            <person name="Majoros W.H."/>
            <person name="Farzad M."/>
            <person name="Carlton J.M."/>
            <person name="Smith R.K. Jr."/>
            <person name="Garg J."/>
            <person name="Pearlman R.E."/>
            <person name="Karrer K.M."/>
            <person name="Sun L."/>
            <person name="Manning G."/>
            <person name="Elde N.C."/>
            <person name="Turkewitz A.P."/>
            <person name="Asai D.J."/>
            <person name="Wilkes D.E."/>
            <person name="Wang Y."/>
            <person name="Cai H."/>
            <person name="Collins K."/>
            <person name="Stewart B.A."/>
            <person name="Lee S.R."/>
            <person name="Wilamowska K."/>
            <person name="Weinberg Z."/>
            <person name="Ruzzo W.L."/>
            <person name="Wloga D."/>
            <person name="Gaertig J."/>
            <person name="Frankel J."/>
            <person name="Tsao C.-C."/>
            <person name="Gorovsky M.A."/>
            <person name="Keeling P.J."/>
            <person name="Waller R.F."/>
            <person name="Patron N.J."/>
            <person name="Cherry J.M."/>
            <person name="Stover N.A."/>
            <person name="Krieger C.J."/>
            <person name="del Toro C."/>
            <person name="Ryder H.F."/>
            <person name="Williamson S.C."/>
            <person name="Barbeau R.A."/>
            <person name="Hamilton E.P."/>
            <person name="Orias E."/>
        </authorList>
    </citation>
    <scope>NUCLEOTIDE SEQUENCE [LARGE SCALE GENOMIC DNA]</scope>
    <source>
        <strain evidence="3">SB210</strain>
    </source>
</reference>
<accession>W7X511</accession>
<dbReference type="InParanoid" id="W7X511"/>
<dbReference type="AlphaFoldDB" id="W7X511"/>
<proteinExistence type="predicted"/>
<keyword evidence="3" id="KW-1185">Reference proteome</keyword>
<evidence type="ECO:0000313" key="3">
    <source>
        <dbReference type="Proteomes" id="UP000009168"/>
    </source>
</evidence>